<evidence type="ECO:0000313" key="2">
    <source>
        <dbReference type="Proteomes" id="UP000504608"/>
    </source>
</evidence>
<dbReference type="PANTHER" id="PTHR33929">
    <property type="entry name" value="MEMBRANE-ASSOCIATED KINASE REGULATOR 2-RELATED"/>
    <property type="match status" value="1"/>
</dbReference>
<name>A0A6J1K3H3_CUCMA</name>
<dbReference type="GeneID" id="111491347"/>
<keyword evidence="2" id="KW-1185">Reference proteome</keyword>
<accession>A0A6J1K3H3</accession>
<reference evidence="3" key="1">
    <citation type="submission" date="2025-08" db="UniProtKB">
        <authorList>
            <consortium name="RefSeq"/>
        </authorList>
    </citation>
    <scope>IDENTIFICATION</scope>
    <source>
        <tissue evidence="3">Young leaves</tissue>
    </source>
</reference>
<dbReference type="RefSeq" id="XP_022996006.1">
    <property type="nucleotide sequence ID" value="XM_023140238.1"/>
</dbReference>
<protein>
    <submittedName>
        <fullName evidence="3">Probable membrane-associated kinase regulator 5</fullName>
    </submittedName>
</protein>
<keyword evidence="3" id="KW-0418">Kinase</keyword>
<dbReference type="AlphaFoldDB" id="A0A6J1K3H3"/>
<organism evidence="2 3">
    <name type="scientific">Cucurbita maxima</name>
    <name type="common">Pumpkin</name>
    <name type="synonym">Winter squash</name>
    <dbReference type="NCBI Taxonomy" id="3661"/>
    <lineage>
        <taxon>Eukaryota</taxon>
        <taxon>Viridiplantae</taxon>
        <taxon>Streptophyta</taxon>
        <taxon>Embryophyta</taxon>
        <taxon>Tracheophyta</taxon>
        <taxon>Spermatophyta</taxon>
        <taxon>Magnoliopsida</taxon>
        <taxon>eudicotyledons</taxon>
        <taxon>Gunneridae</taxon>
        <taxon>Pentapetalae</taxon>
        <taxon>rosids</taxon>
        <taxon>fabids</taxon>
        <taxon>Cucurbitales</taxon>
        <taxon>Cucurbitaceae</taxon>
        <taxon>Cucurbiteae</taxon>
        <taxon>Cucurbita</taxon>
    </lineage>
</organism>
<dbReference type="KEGG" id="cmax:111491347"/>
<gene>
    <name evidence="3" type="primary">LOC111491347</name>
</gene>
<evidence type="ECO:0000313" key="3">
    <source>
        <dbReference type="RefSeq" id="XP_022996006.1"/>
    </source>
</evidence>
<feature type="region of interest" description="Disordered" evidence="1">
    <location>
        <begin position="107"/>
        <end position="152"/>
    </location>
</feature>
<dbReference type="OrthoDB" id="689803at2759"/>
<dbReference type="Proteomes" id="UP000504608">
    <property type="component" value="Unplaced"/>
</dbReference>
<dbReference type="PANTHER" id="PTHR33929:SF4">
    <property type="entry name" value="MEMBRANE-ASSOCIATED KINASE REGULATOR 5"/>
    <property type="match status" value="1"/>
</dbReference>
<sequence>MDSLAFRRLFKLSVADEQQKREQDGEEEEDSFFDLEFLSVSAGDIHSPEQTPQIPTKLGEHINLCSDSISKRKILPIEPTSKPHSPIQLLKSAPKFPVSIFNKQRSMAKNRASGGTEQVERRVLSSNLSRDNSTRRIGGIFPADPCEDPATTTATARRFSKEAVQKYLRLIKPKVLKKPTGYSDNLSTTVDSPARDKHDNGLPAGIRLVCKHLGKSKSASASGGLAVAPPLNRRDDSLLQQHDGIQSAILHCKRSFNASTEKPLLFSRSETAASQERSRSLSCKDFSFRESKEEGI</sequence>
<evidence type="ECO:0000256" key="1">
    <source>
        <dbReference type="SAM" id="MobiDB-lite"/>
    </source>
</evidence>
<dbReference type="InterPro" id="IPR039619">
    <property type="entry name" value="MAKR2/5"/>
</dbReference>
<proteinExistence type="predicted"/>
<keyword evidence="3" id="KW-0808">Transferase</keyword>
<dbReference type="GO" id="GO:0016301">
    <property type="term" value="F:kinase activity"/>
    <property type="evidence" value="ECO:0007669"/>
    <property type="project" value="UniProtKB-KW"/>
</dbReference>
<dbReference type="GO" id="GO:0005886">
    <property type="term" value="C:plasma membrane"/>
    <property type="evidence" value="ECO:0007669"/>
    <property type="project" value="InterPro"/>
</dbReference>